<evidence type="ECO:0000313" key="1">
    <source>
        <dbReference type="EMBL" id="MRH80155.1"/>
    </source>
</evidence>
<dbReference type="EMBL" id="WJMX01000005">
    <property type="protein sequence ID" value="MRH80155.1"/>
    <property type="molecule type" value="Genomic_DNA"/>
</dbReference>
<name>A0A7X2G3X3_LIMRT</name>
<dbReference type="SUPFAM" id="SSF48576">
    <property type="entry name" value="Terpenoid synthases"/>
    <property type="match status" value="1"/>
</dbReference>
<organism evidence="1 2">
    <name type="scientific">Limosilactobacillus reuteri</name>
    <name type="common">Lactobacillus reuteri</name>
    <dbReference type="NCBI Taxonomy" id="1598"/>
    <lineage>
        <taxon>Bacteria</taxon>
        <taxon>Bacillati</taxon>
        <taxon>Bacillota</taxon>
        <taxon>Bacilli</taxon>
        <taxon>Lactobacillales</taxon>
        <taxon>Lactobacillaceae</taxon>
        <taxon>Limosilactobacillus</taxon>
    </lineage>
</organism>
<reference evidence="1 2" key="1">
    <citation type="submission" date="2019-11" db="EMBL/GenBank/DDBJ databases">
        <title>Draft genome sequence of 12 host-associated Lactobacillus reuteri rodent strains.</title>
        <authorList>
            <person name="Zhang S."/>
            <person name="Ozcam M."/>
            <person name="Van Pijkeren J.P."/>
        </authorList>
    </citation>
    <scope>NUCLEOTIDE SEQUENCE [LARGE SCALE GENOMIC DNA]</scope>
    <source>
        <strain evidence="1 2">CR</strain>
    </source>
</reference>
<evidence type="ECO:0000313" key="2">
    <source>
        <dbReference type="Proteomes" id="UP000470878"/>
    </source>
</evidence>
<dbReference type="InterPro" id="IPR008949">
    <property type="entry name" value="Isoprenoid_synthase_dom_sf"/>
</dbReference>
<dbReference type="Gene3D" id="1.10.600.10">
    <property type="entry name" value="Farnesyl Diphosphate Synthase"/>
    <property type="match status" value="1"/>
</dbReference>
<proteinExistence type="predicted"/>
<dbReference type="RefSeq" id="WP_318630559.1">
    <property type="nucleotide sequence ID" value="NZ_WJMX01000005.1"/>
</dbReference>
<dbReference type="AlphaFoldDB" id="A0A7X2G3X3"/>
<protein>
    <submittedName>
        <fullName evidence="1">Polyprenyl synthetase</fullName>
    </submittedName>
</protein>
<gene>
    <name evidence="1" type="ORF">GIX77_05120</name>
</gene>
<comment type="caution">
    <text evidence="1">The sequence shown here is derived from an EMBL/GenBank/DDBJ whole genome shotgun (WGS) entry which is preliminary data.</text>
</comment>
<accession>A0A7X2G3X3</accession>
<sequence length="304" mass="34194">MNLTPDERLVDALTTVIYQYPPMVREMINLSTGEEERRLRLSLFEAFSYFNEKDLTIDQITAAQLPELLALTTHLNPPSFQPNNLTPGEFASQKAYSYVTSYLMNRFVRSLSTVGNPPQVIEELTTDAGDVMLAQIQRLQFNYNQQFKVADYLADVKARLGLLGAMTAKQSAVLSGAGNEVVSMAGQIGQAFGTASYITHEFQQLSNDHDSFVKMITSGQYPLALLFARQQNPQWFSNFFASDHRPSQAMFKQAHQLALGRSDDVKQLIDDIFSQLILDIEVLPAGQTQDALFRLVEKLKKRII</sequence>
<dbReference type="Proteomes" id="UP000470878">
    <property type="component" value="Unassembled WGS sequence"/>
</dbReference>